<dbReference type="EMBL" id="FNJM01000007">
    <property type="protein sequence ID" value="SDP53115.1"/>
    <property type="molecule type" value="Genomic_DNA"/>
</dbReference>
<evidence type="ECO:0000256" key="5">
    <source>
        <dbReference type="ARBA" id="ARBA00022723"/>
    </source>
</evidence>
<evidence type="ECO:0000256" key="3">
    <source>
        <dbReference type="ARBA" id="ARBA00018123"/>
    </source>
</evidence>
<dbReference type="InterPro" id="IPR014033">
    <property type="entry name" value="Arginase"/>
</dbReference>
<sequence length="299" mass="32860">MDINLIGVPLYYGCDKKGVQEGPRVLRENGIAEILRTEENKVYDLGDIYIDNSIEKEAFCAGVNAKYINEIVSINNNLAHKVYSALSAGGFPLVIGGDHALAAGSISGVAKYFKDDLAVIWVDAHGDMNTFETSPSGNVHGMPLSALFGVGDKSLTDIYFKGVKVKKENVFIIGARDLDSGEVDLINELDLKVWTMDRIKEVGIGSVCVELYKCLENRGIKNIHLSFDIDSIDPLLMKGTGTPVPNGINMDEAKTILNRIFETRLVKSMDFVEFNPMLDKSGLTTKMCIELMETLKTLI</sequence>
<evidence type="ECO:0000256" key="11">
    <source>
        <dbReference type="PROSITE-ProRule" id="PRU00742"/>
    </source>
</evidence>
<evidence type="ECO:0000256" key="10">
    <source>
        <dbReference type="PIRSR" id="PIRSR036979-1"/>
    </source>
</evidence>
<feature type="binding site" evidence="10">
    <location>
        <position position="99"/>
    </location>
    <ligand>
        <name>Mn(2+)</name>
        <dbReference type="ChEBI" id="CHEBI:29035"/>
        <label>1</label>
    </ligand>
</feature>
<dbReference type="PRINTS" id="PR00116">
    <property type="entry name" value="ARGINASE"/>
</dbReference>
<feature type="binding site" evidence="10">
    <location>
        <position position="127"/>
    </location>
    <ligand>
        <name>Mn(2+)</name>
        <dbReference type="ChEBI" id="CHEBI:29035"/>
        <label>1</label>
    </ligand>
</feature>
<keyword evidence="4 12" id="KW-0056">Arginine metabolism</keyword>
<evidence type="ECO:0000256" key="4">
    <source>
        <dbReference type="ARBA" id="ARBA00022503"/>
    </source>
</evidence>
<keyword evidence="5 10" id="KW-0479">Metal-binding</keyword>
<proteinExistence type="inferred from homology"/>
<dbReference type="Pfam" id="PF00491">
    <property type="entry name" value="Arginase"/>
    <property type="match status" value="1"/>
</dbReference>
<comment type="cofactor">
    <cofactor evidence="10 12">
        <name>Mn(2+)</name>
        <dbReference type="ChEBI" id="CHEBI:29035"/>
    </cofactor>
    <text evidence="10 12">Binds 2 manganese ions per subunit.</text>
</comment>
<dbReference type="GO" id="GO:0030145">
    <property type="term" value="F:manganese ion binding"/>
    <property type="evidence" value="ECO:0007669"/>
    <property type="project" value="TreeGrafter"/>
</dbReference>
<keyword evidence="14" id="KW-1185">Reference proteome</keyword>
<comment type="pathway">
    <text evidence="1">Nitrogen metabolism; urea cycle; L-ornithine and urea from L-arginine: step 1/1.</text>
</comment>
<dbReference type="AlphaFoldDB" id="A0A1H0TGY5"/>
<dbReference type="InterPro" id="IPR006035">
    <property type="entry name" value="Ureohydrolase"/>
</dbReference>
<dbReference type="PANTHER" id="PTHR43782">
    <property type="entry name" value="ARGINASE"/>
    <property type="match status" value="1"/>
</dbReference>
<evidence type="ECO:0000256" key="2">
    <source>
        <dbReference type="ARBA" id="ARBA00012168"/>
    </source>
</evidence>
<dbReference type="SUPFAM" id="SSF52768">
    <property type="entry name" value="Arginase/deacetylase"/>
    <property type="match status" value="1"/>
</dbReference>
<dbReference type="PANTHER" id="PTHR43782:SF3">
    <property type="entry name" value="ARGINASE"/>
    <property type="match status" value="1"/>
</dbReference>
<dbReference type="GO" id="GO:0004053">
    <property type="term" value="F:arginase activity"/>
    <property type="evidence" value="ECO:0007669"/>
    <property type="project" value="UniProtKB-UniRule"/>
</dbReference>
<evidence type="ECO:0000256" key="9">
    <source>
        <dbReference type="NCBIfam" id="TIGR01229"/>
    </source>
</evidence>
<dbReference type="Gene3D" id="3.40.800.10">
    <property type="entry name" value="Ureohydrolase domain"/>
    <property type="match status" value="1"/>
</dbReference>
<dbReference type="PROSITE" id="PS51409">
    <property type="entry name" value="ARGINASE_2"/>
    <property type="match status" value="1"/>
</dbReference>
<dbReference type="OrthoDB" id="9788689at2"/>
<accession>A0A1H0TGY5</accession>
<reference evidence="13 14" key="1">
    <citation type="submission" date="2016-10" db="EMBL/GenBank/DDBJ databases">
        <authorList>
            <person name="de Groot N.N."/>
        </authorList>
    </citation>
    <scope>NUCLEOTIDE SEQUENCE [LARGE SCALE GENOMIC DNA]</scope>
    <source>
        <strain evidence="13 14">DSM 12272</strain>
    </source>
</reference>
<dbReference type="STRING" id="94869.SAMN04488529_10725"/>
<dbReference type="GeneID" id="65309858"/>
<dbReference type="RefSeq" id="WP_089970174.1">
    <property type="nucleotide sequence ID" value="NZ_CP071376.1"/>
</dbReference>
<feature type="binding site" evidence="10">
    <location>
        <position position="228"/>
    </location>
    <ligand>
        <name>Mn(2+)</name>
        <dbReference type="ChEBI" id="CHEBI:29035"/>
        <label>1</label>
    </ligand>
</feature>
<evidence type="ECO:0000313" key="13">
    <source>
        <dbReference type="EMBL" id="SDP53115.1"/>
    </source>
</evidence>
<feature type="binding site" evidence="10">
    <location>
        <position position="230"/>
    </location>
    <ligand>
        <name>Mn(2+)</name>
        <dbReference type="ChEBI" id="CHEBI:29035"/>
        <label>1</label>
    </ligand>
</feature>
<keyword evidence="7 10" id="KW-0464">Manganese</keyword>
<organism evidence="13 14">
    <name type="scientific">Clostridium gasigenes</name>
    <dbReference type="NCBI Taxonomy" id="94869"/>
    <lineage>
        <taxon>Bacteria</taxon>
        <taxon>Bacillati</taxon>
        <taxon>Bacillota</taxon>
        <taxon>Clostridia</taxon>
        <taxon>Eubacteriales</taxon>
        <taxon>Clostridiaceae</taxon>
        <taxon>Clostridium</taxon>
    </lineage>
</organism>
<evidence type="ECO:0000313" key="14">
    <source>
        <dbReference type="Proteomes" id="UP000198597"/>
    </source>
</evidence>
<evidence type="ECO:0000256" key="12">
    <source>
        <dbReference type="RuleBase" id="RU361159"/>
    </source>
</evidence>
<evidence type="ECO:0000256" key="8">
    <source>
        <dbReference type="ARBA" id="ARBA00047391"/>
    </source>
</evidence>
<feature type="binding site" evidence="10">
    <location>
        <position position="123"/>
    </location>
    <ligand>
        <name>Mn(2+)</name>
        <dbReference type="ChEBI" id="CHEBI:29035"/>
        <label>1</label>
    </ligand>
</feature>
<dbReference type="GO" id="GO:0006525">
    <property type="term" value="P:arginine metabolic process"/>
    <property type="evidence" value="ECO:0007669"/>
    <property type="project" value="UniProtKB-KW"/>
</dbReference>
<comment type="similarity">
    <text evidence="11 12">Belongs to the arginase family.</text>
</comment>
<dbReference type="EC" id="3.5.3.1" evidence="2 9"/>
<evidence type="ECO:0000256" key="6">
    <source>
        <dbReference type="ARBA" id="ARBA00022801"/>
    </source>
</evidence>
<dbReference type="CDD" id="cd09989">
    <property type="entry name" value="Arginase"/>
    <property type="match status" value="1"/>
</dbReference>
<dbReference type="Proteomes" id="UP000198597">
    <property type="component" value="Unassembled WGS sequence"/>
</dbReference>
<name>A0A1H0TGY5_9CLOT</name>
<comment type="catalytic activity">
    <reaction evidence="8 12">
        <text>L-arginine + H2O = urea + L-ornithine</text>
        <dbReference type="Rhea" id="RHEA:20569"/>
        <dbReference type="ChEBI" id="CHEBI:15377"/>
        <dbReference type="ChEBI" id="CHEBI:16199"/>
        <dbReference type="ChEBI" id="CHEBI:32682"/>
        <dbReference type="ChEBI" id="CHEBI:46911"/>
        <dbReference type="EC" id="3.5.3.1"/>
    </reaction>
</comment>
<dbReference type="NCBIfam" id="TIGR01229">
    <property type="entry name" value="rocF_arginase"/>
    <property type="match status" value="1"/>
</dbReference>
<feature type="binding site" evidence="10">
    <location>
        <position position="125"/>
    </location>
    <ligand>
        <name>Mn(2+)</name>
        <dbReference type="ChEBI" id="CHEBI:29035"/>
        <label>1</label>
    </ligand>
</feature>
<evidence type="ECO:0000256" key="7">
    <source>
        <dbReference type="ARBA" id="ARBA00023211"/>
    </source>
</evidence>
<keyword evidence="6 12" id="KW-0378">Hydrolase</keyword>
<dbReference type="GO" id="GO:0005829">
    <property type="term" value="C:cytosol"/>
    <property type="evidence" value="ECO:0007669"/>
    <property type="project" value="TreeGrafter"/>
</dbReference>
<protein>
    <recommendedName>
        <fullName evidence="3 9">Arginase</fullName>
        <ecNumber evidence="2 9">3.5.3.1</ecNumber>
    </recommendedName>
</protein>
<dbReference type="FunFam" id="3.40.800.10:FF:000012">
    <property type="entry name" value="Arginase"/>
    <property type="match status" value="1"/>
</dbReference>
<dbReference type="InterPro" id="IPR023696">
    <property type="entry name" value="Ureohydrolase_dom_sf"/>
</dbReference>
<gene>
    <name evidence="13" type="ORF">SAMN04488529_10725</name>
</gene>
<dbReference type="PIRSF" id="PIRSF036979">
    <property type="entry name" value="Arginase"/>
    <property type="match status" value="1"/>
</dbReference>
<evidence type="ECO:0000256" key="1">
    <source>
        <dbReference type="ARBA" id="ARBA00005098"/>
    </source>
</evidence>